<evidence type="ECO:0000313" key="2">
    <source>
        <dbReference type="Proteomes" id="UP001523369"/>
    </source>
</evidence>
<reference evidence="1 2" key="1">
    <citation type="submission" date="2022-06" db="EMBL/GenBank/DDBJ databases">
        <title>New Species of the Genus Actinoplanes, ActinopZanes ferrugineus.</title>
        <authorList>
            <person name="Ding P."/>
        </authorList>
    </citation>
    <scope>NUCLEOTIDE SEQUENCE [LARGE SCALE GENOMIC DNA]</scope>
    <source>
        <strain evidence="1 2">TRM88003</strain>
    </source>
</reference>
<dbReference type="EMBL" id="JAMYJR010000032">
    <property type="protein sequence ID" value="MCO8274827.1"/>
    <property type="molecule type" value="Genomic_DNA"/>
</dbReference>
<protein>
    <submittedName>
        <fullName evidence="1">AAA family ATPase</fullName>
    </submittedName>
</protein>
<comment type="caution">
    <text evidence="1">The sequence shown here is derived from an EMBL/GenBank/DDBJ whole genome shotgun (WGS) entry which is preliminary data.</text>
</comment>
<dbReference type="Proteomes" id="UP001523369">
    <property type="component" value="Unassembled WGS sequence"/>
</dbReference>
<name>A0ABT1DVF2_9ACTN</name>
<proteinExistence type="predicted"/>
<dbReference type="SUPFAM" id="SSF52540">
    <property type="entry name" value="P-loop containing nucleoside triphosphate hydrolases"/>
    <property type="match status" value="1"/>
</dbReference>
<evidence type="ECO:0000313" key="1">
    <source>
        <dbReference type="EMBL" id="MCO8274827.1"/>
    </source>
</evidence>
<keyword evidence="2" id="KW-1185">Reference proteome</keyword>
<gene>
    <name evidence="1" type="ORF">M1L60_29950</name>
</gene>
<accession>A0ABT1DVF2</accession>
<sequence>MTDLLFVIGPPAVGKMTVGHAIAARTGYRVFHNHMAIDPVLRFFEFGTPPFHRLVQGFRTAVFEEVSGSDLPGLVFTFVWAFDHPGDAQTVAGYAEPFHRRGAAVRYLELEATQTARLARNSGPDRLAEKPSKRDLDRSRELLLQDDATYRMNSTTEFDGRDDHLRVDNTTLTPDEVADLTIRHFGLKAS</sequence>
<dbReference type="InterPro" id="IPR027417">
    <property type="entry name" value="P-loop_NTPase"/>
</dbReference>
<organism evidence="1 2">
    <name type="scientific">Paractinoplanes aksuensis</name>
    <dbReference type="NCBI Taxonomy" id="2939490"/>
    <lineage>
        <taxon>Bacteria</taxon>
        <taxon>Bacillati</taxon>
        <taxon>Actinomycetota</taxon>
        <taxon>Actinomycetes</taxon>
        <taxon>Micromonosporales</taxon>
        <taxon>Micromonosporaceae</taxon>
        <taxon>Paractinoplanes</taxon>
    </lineage>
</organism>
<dbReference type="RefSeq" id="WP_253240881.1">
    <property type="nucleotide sequence ID" value="NZ_JAMYJR010000032.1"/>
</dbReference>
<dbReference type="Gene3D" id="3.40.50.300">
    <property type="entry name" value="P-loop containing nucleotide triphosphate hydrolases"/>
    <property type="match status" value="1"/>
</dbReference>